<evidence type="ECO:0000259" key="9">
    <source>
        <dbReference type="SMART" id="SM00650"/>
    </source>
</evidence>
<proteinExistence type="inferred from homology"/>
<dbReference type="PROSITE" id="PS51689">
    <property type="entry name" value="SAM_RNA_A_N6_MT"/>
    <property type="match status" value="1"/>
</dbReference>
<comment type="subcellular location">
    <subcellularLocation>
        <location evidence="7">Cytoplasm</location>
    </subcellularLocation>
</comment>
<name>A0A0G1XXR7_9BACT</name>
<feature type="binding site" evidence="7 8">
    <location>
        <position position="37"/>
    </location>
    <ligand>
        <name>S-adenosyl-L-methionine</name>
        <dbReference type="ChEBI" id="CHEBI:59789"/>
    </ligand>
</feature>
<comment type="caution">
    <text evidence="10">The sequence shown here is derived from an EMBL/GenBank/DDBJ whole genome shotgun (WGS) entry which is preliminary data.</text>
</comment>
<feature type="binding site" evidence="7 8">
    <location>
        <position position="58"/>
    </location>
    <ligand>
        <name>S-adenosyl-L-methionine</name>
        <dbReference type="ChEBI" id="CHEBI:59789"/>
    </ligand>
</feature>
<keyword evidence="2 7" id="KW-0698">rRNA processing</keyword>
<dbReference type="SMART" id="SM00650">
    <property type="entry name" value="rADc"/>
    <property type="match status" value="1"/>
</dbReference>
<dbReference type="Pfam" id="PF00398">
    <property type="entry name" value="RrnaAD"/>
    <property type="match status" value="1"/>
</dbReference>
<dbReference type="Gene3D" id="1.10.8.100">
    <property type="entry name" value="Ribosomal RNA adenine dimethylase-like, domain 2"/>
    <property type="match status" value="1"/>
</dbReference>
<keyword evidence="3 7" id="KW-0489">Methyltransferase</keyword>
<dbReference type="PANTHER" id="PTHR11727">
    <property type="entry name" value="DIMETHYLADENOSINE TRANSFERASE"/>
    <property type="match status" value="1"/>
</dbReference>
<dbReference type="SUPFAM" id="SSF53335">
    <property type="entry name" value="S-adenosyl-L-methionine-dependent methyltransferases"/>
    <property type="match status" value="1"/>
</dbReference>
<reference evidence="10 11" key="1">
    <citation type="journal article" date="2015" name="Nature">
        <title>rRNA introns, odd ribosomes, and small enigmatic genomes across a large radiation of phyla.</title>
        <authorList>
            <person name="Brown C.T."/>
            <person name="Hug L.A."/>
            <person name="Thomas B.C."/>
            <person name="Sharon I."/>
            <person name="Castelle C.J."/>
            <person name="Singh A."/>
            <person name="Wilkins M.J."/>
            <person name="Williams K.H."/>
            <person name="Banfield J.F."/>
        </authorList>
    </citation>
    <scope>NUCLEOTIDE SEQUENCE [LARGE SCALE GENOMIC DNA]</scope>
</reference>
<feature type="binding site" evidence="7 8">
    <location>
        <position position="101"/>
    </location>
    <ligand>
        <name>S-adenosyl-L-methionine</name>
        <dbReference type="ChEBI" id="CHEBI:59789"/>
    </ligand>
</feature>
<feature type="domain" description="Ribosomal RNA adenine methylase transferase N-terminal" evidence="9">
    <location>
        <begin position="17"/>
        <end position="183"/>
    </location>
</feature>
<dbReference type="InterPro" id="IPR020596">
    <property type="entry name" value="rRNA_Ade_Mease_Trfase_CS"/>
</dbReference>
<protein>
    <recommendedName>
        <fullName evidence="7">Ribosomal RNA small subunit methyltransferase A</fullName>
        <ecNumber evidence="7">2.1.1.182</ecNumber>
    </recommendedName>
    <alternativeName>
        <fullName evidence="7">16S rRNA (adenine(1518)-N(6)/adenine(1519)-N(6))-dimethyltransferase</fullName>
    </alternativeName>
    <alternativeName>
        <fullName evidence="7">16S rRNA dimethyladenosine transferase</fullName>
    </alternativeName>
    <alternativeName>
        <fullName evidence="7">16S rRNA dimethylase</fullName>
    </alternativeName>
    <alternativeName>
        <fullName evidence="7">S-adenosylmethionine-6-N', N'-adenosyl(rRNA) dimethyltransferase</fullName>
    </alternativeName>
</protein>
<evidence type="ECO:0000256" key="3">
    <source>
        <dbReference type="ARBA" id="ARBA00022603"/>
    </source>
</evidence>
<feature type="binding site" evidence="7 8">
    <location>
        <position position="12"/>
    </location>
    <ligand>
        <name>S-adenosyl-L-methionine</name>
        <dbReference type="ChEBI" id="CHEBI:59789"/>
    </ligand>
</feature>
<dbReference type="AlphaFoldDB" id="A0A0G1XXR7"/>
<evidence type="ECO:0000256" key="2">
    <source>
        <dbReference type="ARBA" id="ARBA00022552"/>
    </source>
</evidence>
<dbReference type="InterPro" id="IPR029063">
    <property type="entry name" value="SAM-dependent_MTases_sf"/>
</dbReference>
<accession>A0A0G1XXR7</accession>
<dbReference type="EC" id="2.1.1.182" evidence="7"/>
<keyword evidence="4 7" id="KW-0808">Transferase</keyword>
<evidence type="ECO:0000313" key="11">
    <source>
        <dbReference type="Proteomes" id="UP000034740"/>
    </source>
</evidence>
<evidence type="ECO:0000256" key="4">
    <source>
        <dbReference type="ARBA" id="ARBA00022679"/>
    </source>
</evidence>
<comment type="function">
    <text evidence="7">Specifically dimethylates two adjacent adenosines (A1518 and A1519) in the loop of a conserved hairpin near the 3'-end of 16S rRNA in the 30S particle. May play a critical role in biogenesis of 30S subunits.</text>
</comment>
<evidence type="ECO:0000256" key="8">
    <source>
        <dbReference type="PROSITE-ProRule" id="PRU01026"/>
    </source>
</evidence>
<dbReference type="PROSITE" id="PS01131">
    <property type="entry name" value="RRNA_A_DIMETH"/>
    <property type="match status" value="1"/>
</dbReference>
<dbReference type="PATRIC" id="fig|1618605.3.peg.5"/>
<sequence length="246" mass="27494">MKLKKSLGQHFLHNAFYLNAVADAAEVKKGDSVLEVGPGDGALTEVLLARGAKVIAVEKDARLIPILKEKFKNKKKFKIIEGDVLRYDISYQLGKYKVAGNIPYYITGALLKKFLSAKLQPKLLVFLVQKEVAERIARGKKESVLSLSVKVYGEPKIIKTVPRGAFYPAPKVDSAILAVKNISRKNFKRATHEKKFFELVRAGFSQKRKQLKNTLKHSDILRSVGVSENARAEDIGLAQWLALSKY</sequence>
<dbReference type="InterPro" id="IPR011530">
    <property type="entry name" value="rRNA_adenine_dimethylase"/>
</dbReference>
<keyword evidence="6 7" id="KW-0694">RNA-binding</keyword>
<dbReference type="GO" id="GO:0005829">
    <property type="term" value="C:cytosol"/>
    <property type="evidence" value="ECO:0007669"/>
    <property type="project" value="TreeGrafter"/>
</dbReference>
<comment type="catalytic activity">
    <reaction evidence="7">
        <text>adenosine(1518)/adenosine(1519) in 16S rRNA + 4 S-adenosyl-L-methionine = N(6)-dimethyladenosine(1518)/N(6)-dimethyladenosine(1519) in 16S rRNA + 4 S-adenosyl-L-homocysteine + 4 H(+)</text>
        <dbReference type="Rhea" id="RHEA:19609"/>
        <dbReference type="Rhea" id="RHEA-COMP:10232"/>
        <dbReference type="Rhea" id="RHEA-COMP:10233"/>
        <dbReference type="ChEBI" id="CHEBI:15378"/>
        <dbReference type="ChEBI" id="CHEBI:57856"/>
        <dbReference type="ChEBI" id="CHEBI:59789"/>
        <dbReference type="ChEBI" id="CHEBI:74411"/>
        <dbReference type="ChEBI" id="CHEBI:74493"/>
        <dbReference type="EC" id="2.1.1.182"/>
    </reaction>
</comment>
<keyword evidence="5 7" id="KW-0949">S-adenosyl-L-methionine</keyword>
<dbReference type="Proteomes" id="UP000034740">
    <property type="component" value="Unassembled WGS sequence"/>
</dbReference>
<organism evidence="10 11">
    <name type="scientific">Candidatus Adlerbacteria bacterium GW2011_GWA1_54_10</name>
    <dbReference type="NCBI Taxonomy" id="1618605"/>
    <lineage>
        <taxon>Bacteria</taxon>
        <taxon>Candidatus Adleribacteriota</taxon>
    </lineage>
</organism>
<dbReference type="InterPro" id="IPR023165">
    <property type="entry name" value="rRNA_Ade_diMease-like_C"/>
</dbReference>
<evidence type="ECO:0000256" key="6">
    <source>
        <dbReference type="ARBA" id="ARBA00022884"/>
    </source>
</evidence>
<evidence type="ECO:0000256" key="7">
    <source>
        <dbReference type="HAMAP-Rule" id="MF_00607"/>
    </source>
</evidence>
<evidence type="ECO:0000313" key="10">
    <source>
        <dbReference type="EMBL" id="KKW35973.1"/>
    </source>
</evidence>
<feature type="binding site" evidence="7 8">
    <location>
        <position position="10"/>
    </location>
    <ligand>
        <name>S-adenosyl-L-methionine</name>
        <dbReference type="ChEBI" id="CHEBI:59789"/>
    </ligand>
</feature>
<dbReference type="NCBIfam" id="TIGR00755">
    <property type="entry name" value="ksgA"/>
    <property type="match status" value="1"/>
</dbReference>
<evidence type="ECO:0000256" key="1">
    <source>
        <dbReference type="ARBA" id="ARBA00022490"/>
    </source>
</evidence>
<dbReference type="GO" id="GO:0052908">
    <property type="term" value="F:16S rRNA (adenine(1518)-N(6)/adenine(1519)-N(6))-dimethyltransferase activity"/>
    <property type="evidence" value="ECO:0007669"/>
    <property type="project" value="UniProtKB-EC"/>
</dbReference>
<comment type="similarity">
    <text evidence="7">Belongs to the class I-like SAM-binding methyltransferase superfamily. rRNA adenine N(6)-methyltransferase family. RsmA subfamily.</text>
</comment>
<keyword evidence="1 7" id="KW-0963">Cytoplasm</keyword>
<feature type="binding site" evidence="7 8">
    <location>
        <position position="83"/>
    </location>
    <ligand>
        <name>S-adenosyl-L-methionine</name>
        <dbReference type="ChEBI" id="CHEBI:59789"/>
    </ligand>
</feature>
<dbReference type="PANTHER" id="PTHR11727:SF7">
    <property type="entry name" value="DIMETHYLADENOSINE TRANSFERASE-RELATED"/>
    <property type="match status" value="1"/>
</dbReference>
<dbReference type="InterPro" id="IPR001737">
    <property type="entry name" value="KsgA/Erm"/>
</dbReference>
<dbReference type="Gene3D" id="3.40.50.150">
    <property type="entry name" value="Vaccinia Virus protein VP39"/>
    <property type="match status" value="1"/>
</dbReference>
<gene>
    <name evidence="7" type="primary">rsmA</name>
    <name evidence="7" type="synonym">ksgA</name>
    <name evidence="10" type="ORF">UY83_C0001G0004</name>
</gene>
<dbReference type="InterPro" id="IPR020598">
    <property type="entry name" value="rRNA_Ade_methylase_Trfase_N"/>
</dbReference>
<evidence type="ECO:0000256" key="5">
    <source>
        <dbReference type="ARBA" id="ARBA00022691"/>
    </source>
</evidence>
<dbReference type="GO" id="GO:0003723">
    <property type="term" value="F:RNA binding"/>
    <property type="evidence" value="ECO:0007669"/>
    <property type="project" value="UniProtKB-UniRule"/>
</dbReference>
<dbReference type="EMBL" id="LCRO01000001">
    <property type="protein sequence ID" value="KKW35973.1"/>
    <property type="molecule type" value="Genomic_DNA"/>
</dbReference>
<dbReference type="HAMAP" id="MF_00607">
    <property type="entry name" value="16SrRNA_methyltr_A"/>
    <property type="match status" value="1"/>
</dbReference>